<dbReference type="HOGENOM" id="CLU_2248423_0_0_12"/>
<reference evidence="1 2" key="1">
    <citation type="journal article" date="2010" name="Stand. Genomic Sci.">
        <title>Complete genome sequence of Spirochaeta smaragdinae type strain (SEBR 4228).</title>
        <authorList>
            <person name="Mavromatis K."/>
            <person name="Yasawong M."/>
            <person name="Chertkov O."/>
            <person name="Lapidus A."/>
            <person name="Lucas S."/>
            <person name="Nolan M."/>
            <person name="Del Rio T.G."/>
            <person name="Tice H."/>
            <person name="Cheng J.F."/>
            <person name="Pitluck S."/>
            <person name="Liolios K."/>
            <person name="Ivanova N."/>
            <person name="Tapia R."/>
            <person name="Han C."/>
            <person name="Bruce D."/>
            <person name="Goodwin L."/>
            <person name="Pati A."/>
            <person name="Chen A."/>
            <person name="Palaniappan K."/>
            <person name="Land M."/>
            <person name="Hauser L."/>
            <person name="Chang Y.J."/>
            <person name="Jeffries C.D."/>
            <person name="Detter J.C."/>
            <person name="Rohde M."/>
            <person name="Brambilla E."/>
            <person name="Spring S."/>
            <person name="Goker M."/>
            <person name="Sikorski J."/>
            <person name="Woyke T."/>
            <person name="Bristow J."/>
            <person name="Eisen J.A."/>
            <person name="Markowitz V."/>
            <person name="Hugenholtz P."/>
            <person name="Klenk H.P."/>
            <person name="Kyrpides N.C."/>
        </authorList>
    </citation>
    <scope>NUCLEOTIDE SEQUENCE [LARGE SCALE GENOMIC DNA]</scope>
    <source>
        <strain evidence="2">DSM 11293 / JCM 15392 / SEBR 4228</strain>
    </source>
</reference>
<evidence type="ECO:0000313" key="2">
    <source>
        <dbReference type="Proteomes" id="UP000002318"/>
    </source>
</evidence>
<protein>
    <submittedName>
        <fullName evidence="1">Uncharacterized protein</fullName>
    </submittedName>
</protein>
<accession>E1R226</accession>
<organism evidence="1 2">
    <name type="scientific">Sediminispirochaeta smaragdinae (strain DSM 11293 / JCM 15392 / SEBR 4228)</name>
    <name type="common">Spirochaeta smaragdinae</name>
    <dbReference type="NCBI Taxonomy" id="573413"/>
    <lineage>
        <taxon>Bacteria</taxon>
        <taxon>Pseudomonadati</taxon>
        <taxon>Spirochaetota</taxon>
        <taxon>Spirochaetia</taxon>
        <taxon>Spirochaetales</taxon>
        <taxon>Spirochaetaceae</taxon>
        <taxon>Sediminispirochaeta</taxon>
    </lineage>
</organism>
<dbReference type="RefSeq" id="WP_013255371.1">
    <property type="nucleotide sequence ID" value="NC_014364.1"/>
</dbReference>
<evidence type="ECO:0000313" key="1">
    <source>
        <dbReference type="EMBL" id="ADK81911.1"/>
    </source>
</evidence>
<keyword evidence="2" id="KW-1185">Reference proteome</keyword>
<dbReference type="KEGG" id="ssm:Spirs_2808"/>
<gene>
    <name evidence="1" type="ordered locus">Spirs_2808</name>
</gene>
<dbReference type="AlphaFoldDB" id="E1R226"/>
<dbReference type="Proteomes" id="UP000002318">
    <property type="component" value="Chromosome"/>
</dbReference>
<proteinExistence type="predicted"/>
<name>E1R226_SEDSS</name>
<dbReference type="EMBL" id="CP002116">
    <property type="protein sequence ID" value="ADK81911.1"/>
    <property type="molecule type" value="Genomic_DNA"/>
</dbReference>
<sequence>MMKVKCLVYTYHLGRIWREGVVYDYPDDKTPPKRRFKVLEAPKEKAKEKPENSDPEKEKLIARASELGIGPPSTLSRWGVDKLKDEIGRAEAALAAASVGGSGA</sequence>
<dbReference type="STRING" id="573413.Spirs_2808"/>